<gene>
    <name evidence="10" type="ORF">GCM10010469_05250</name>
</gene>
<feature type="transmembrane region" description="Helical" evidence="8">
    <location>
        <begin position="169"/>
        <end position="189"/>
    </location>
</feature>
<name>A0ABP6QU38_9ACTN</name>
<accession>A0ABP6QU38</accession>
<dbReference type="InterPro" id="IPR011701">
    <property type="entry name" value="MFS"/>
</dbReference>
<feature type="transmembrane region" description="Helical" evidence="8">
    <location>
        <begin position="201"/>
        <end position="222"/>
    </location>
</feature>
<organism evidence="10 11">
    <name type="scientific">Streptomyces labedae</name>
    <dbReference type="NCBI Taxonomy" id="285569"/>
    <lineage>
        <taxon>Bacteria</taxon>
        <taxon>Bacillati</taxon>
        <taxon>Actinomycetota</taxon>
        <taxon>Actinomycetes</taxon>
        <taxon>Kitasatosporales</taxon>
        <taxon>Streptomycetaceae</taxon>
        <taxon>Streptomyces</taxon>
    </lineage>
</organism>
<dbReference type="InterPro" id="IPR036259">
    <property type="entry name" value="MFS_trans_sf"/>
</dbReference>
<dbReference type="PRINTS" id="PR01036">
    <property type="entry name" value="TCRTETB"/>
</dbReference>
<keyword evidence="5 8" id="KW-1133">Transmembrane helix</keyword>
<feature type="transmembrane region" description="Helical" evidence="8">
    <location>
        <begin position="307"/>
        <end position="328"/>
    </location>
</feature>
<keyword evidence="7" id="KW-0046">Antibiotic resistance</keyword>
<feature type="transmembrane region" description="Helical" evidence="8">
    <location>
        <begin position="272"/>
        <end position="295"/>
    </location>
</feature>
<sequence length="523" mass="53341">MTPDWEGGVVLKRWWTLCVVSVGSFMLLLDVTIVNIALPDIEEALDASLTDLQWVVAAYAVALSAALLTAGSLADRFGRRAVFSWGMAVFTLASLLCGVAQSPLMLNLARVLQGVGGAALLATSLALLAAAHPDNKERHVALAVWGAVSGAALAVGPLAGGILVEGVGWRWIFLVNLPVGILALVATVMRVEESRAERPGAIDWPGFLTLGTALGTLSFGLLRANEEGWGSTPVVSAFIVSGVSLAAFVVVERIRRDPMLPGELFEKITTTGAALGVLAMSTTAFALLLYLTLYLQTVLGHEPLAAGLRLLPLTLSIFVASAAAARLGTSLPARWLVSAGLACIGTGLLLMGDISASDDWTGLLAGQLVTGLGVGLVNPNVVAAAMGAVEPARVGVASGLSNTCRSLGIAVGVATLGSVFADRVRDGVHDALAGTPLEARAGELGHAVASGQVGPALAQLPGEQREVFAGAAQGAFVDGLNSILTVAAVVAFVGAVLVLPLIRSRDLVTAGPDGEPLPIAAGH</sequence>
<evidence type="ECO:0000256" key="3">
    <source>
        <dbReference type="ARBA" id="ARBA00022475"/>
    </source>
</evidence>
<dbReference type="CDD" id="cd17321">
    <property type="entry name" value="MFS_MMR_MDR_like"/>
    <property type="match status" value="1"/>
</dbReference>
<evidence type="ECO:0000256" key="7">
    <source>
        <dbReference type="ARBA" id="ARBA00023251"/>
    </source>
</evidence>
<keyword evidence="2" id="KW-0813">Transport</keyword>
<evidence type="ECO:0000256" key="8">
    <source>
        <dbReference type="SAM" id="Phobius"/>
    </source>
</evidence>
<dbReference type="SUPFAM" id="SSF103473">
    <property type="entry name" value="MFS general substrate transporter"/>
    <property type="match status" value="1"/>
</dbReference>
<feature type="transmembrane region" description="Helical" evidence="8">
    <location>
        <begin position="54"/>
        <end position="74"/>
    </location>
</feature>
<evidence type="ECO:0000313" key="11">
    <source>
        <dbReference type="Proteomes" id="UP001500728"/>
    </source>
</evidence>
<evidence type="ECO:0000313" key="10">
    <source>
        <dbReference type="EMBL" id="GAA3248122.1"/>
    </source>
</evidence>
<dbReference type="PANTHER" id="PTHR42718:SF49">
    <property type="entry name" value="EXPORT PROTEIN"/>
    <property type="match status" value="1"/>
</dbReference>
<evidence type="ECO:0000256" key="6">
    <source>
        <dbReference type="ARBA" id="ARBA00023136"/>
    </source>
</evidence>
<dbReference type="Gene3D" id="1.20.1720.10">
    <property type="entry name" value="Multidrug resistance protein D"/>
    <property type="match status" value="1"/>
</dbReference>
<feature type="transmembrane region" description="Helical" evidence="8">
    <location>
        <begin position="142"/>
        <end position="163"/>
    </location>
</feature>
<dbReference type="RefSeq" id="WP_233229624.1">
    <property type="nucleotide sequence ID" value="NZ_BAAAUW010000001.1"/>
</dbReference>
<feature type="transmembrane region" description="Helical" evidence="8">
    <location>
        <begin position="14"/>
        <end position="34"/>
    </location>
</feature>
<dbReference type="EMBL" id="BAAAUW010000001">
    <property type="protein sequence ID" value="GAA3248122.1"/>
    <property type="molecule type" value="Genomic_DNA"/>
</dbReference>
<protein>
    <submittedName>
        <fullName evidence="10">MFS transporter</fullName>
    </submittedName>
</protein>
<comment type="caution">
    <text evidence="10">The sequence shown here is derived from an EMBL/GenBank/DDBJ whole genome shotgun (WGS) entry which is preliminary data.</text>
</comment>
<dbReference type="NCBIfam" id="TIGR00711">
    <property type="entry name" value="efflux_EmrB"/>
    <property type="match status" value="1"/>
</dbReference>
<dbReference type="Proteomes" id="UP001500728">
    <property type="component" value="Unassembled WGS sequence"/>
</dbReference>
<dbReference type="InterPro" id="IPR004638">
    <property type="entry name" value="EmrB-like"/>
</dbReference>
<feature type="transmembrane region" description="Helical" evidence="8">
    <location>
        <begin position="483"/>
        <end position="502"/>
    </location>
</feature>
<dbReference type="PROSITE" id="PS50850">
    <property type="entry name" value="MFS"/>
    <property type="match status" value="1"/>
</dbReference>
<dbReference type="Pfam" id="PF07690">
    <property type="entry name" value="MFS_1"/>
    <property type="match status" value="1"/>
</dbReference>
<evidence type="ECO:0000256" key="5">
    <source>
        <dbReference type="ARBA" id="ARBA00022989"/>
    </source>
</evidence>
<evidence type="ECO:0000259" key="9">
    <source>
        <dbReference type="PROSITE" id="PS50850"/>
    </source>
</evidence>
<keyword evidence="11" id="KW-1185">Reference proteome</keyword>
<keyword evidence="6 8" id="KW-0472">Membrane</keyword>
<dbReference type="PANTHER" id="PTHR42718">
    <property type="entry name" value="MAJOR FACILITATOR SUPERFAMILY MULTIDRUG TRANSPORTER MFSC"/>
    <property type="match status" value="1"/>
</dbReference>
<proteinExistence type="predicted"/>
<evidence type="ECO:0000256" key="1">
    <source>
        <dbReference type="ARBA" id="ARBA00004651"/>
    </source>
</evidence>
<feature type="transmembrane region" description="Helical" evidence="8">
    <location>
        <begin position="108"/>
        <end position="130"/>
    </location>
</feature>
<dbReference type="InterPro" id="IPR020846">
    <property type="entry name" value="MFS_dom"/>
</dbReference>
<feature type="domain" description="Major facilitator superfamily (MFS) profile" evidence="9">
    <location>
        <begin position="16"/>
        <end position="506"/>
    </location>
</feature>
<feature type="transmembrane region" description="Helical" evidence="8">
    <location>
        <begin position="234"/>
        <end position="251"/>
    </location>
</feature>
<comment type="subcellular location">
    <subcellularLocation>
        <location evidence="1">Cell membrane</location>
        <topology evidence="1">Multi-pass membrane protein</topology>
    </subcellularLocation>
</comment>
<reference evidence="11" key="1">
    <citation type="journal article" date="2019" name="Int. J. Syst. Evol. Microbiol.">
        <title>The Global Catalogue of Microorganisms (GCM) 10K type strain sequencing project: providing services to taxonomists for standard genome sequencing and annotation.</title>
        <authorList>
            <consortium name="The Broad Institute Genomics Platform"/>
            <consortium name="The Broad Institute Genome Sequencing Center for Infectious Disease"/>
            <person name="Wu L."/>
            <person name="Ma J."/>
        </authorList>
    </citation>
    <scope>NUCLEOTIDE SEQUENCE [LARGE SCALE GENOMIC DNA]</scope>
    <source>
        <strain evidence="11">JCM 9381</strain>
    </source>
</reference>
<feature type="transmembrane region" description="Helical" evidence="8">
    <location>
        <begin position="335"/>
        <end position="354"/>
    </location>
</feature>
<keyword evidence="3" id="KW-1003">Cell membrane</keyword>
<evidence type="ECO:0000256" key="4">
    <source>
        <dbReference type="ARBA" id="ARBA00022692"/>
    </source>
</evidence>
<feature type="transmembrane region" description="Helical" evidence="8">
    <location>
        <begin position="81"/>
        <end position="102"/>
    </location>
</feature>
<dbReference type="Gene3D" id="1.20.1250.20">
    <property type="entry name" value="MFS general substrate transporter like domains"/>
    <property type="match status" value="1"/>
</dbReference>
<evidence type="ECO:0000256" key="2">
    <source>
        <dbReference type="ARBA" id="ARBA00022448"/>
    </source>
</evidence>
<keyword evidence="4 8" id="KW-0812">Transmembrane</keyword>